<dbReference type="AlphaFoldDB" id="A0A2K9EHK1"/>
<keyword evidence="3" id="KW-1185">Reference proteome</keyword>
<gene>
    <name evidence="2" type="ORF">CUV01_10775</name>
</gene>
<feature type="chain" id="PRO_5014894775" evidence="1">
    <location>
        <begin position="26"/>
        <end position="149"/>
    </location>
</feature>
<dbReference type="KEGG" id="paro:CUV01_10775"/>
<name>A0A2K9EHK1_9RHOB</name>
<dbReference type="Proteomes" id="UP000233742">
    <property type="component" value="Chromosome"/>
</dbReference>
<reference evidence="2 3" key="1">
    <citation type="submission" date="2017-12" db="EMBL/GenBank/DDBJ databases">
        <authorList>
            <person name="Hurst M.R.H."/>
        </authorList>
    </citation>
    <scope>NUCLEOTIDE SEQUENCE [LARGE SCALE GENOMIC DNA]</scope>
    <source>
        <strain evidence="2 3">BM15</strain>
    </source>
</reference>
<dbReference type="EMBL" id="CP025408">
    <property type="protein sequence ID" value="AUH33809.1"/>
    <property type="molecule type" value="Genomic_DNA"/>
</dbReference>
<dbReference type="OrthoDB" id="7774376at2"/>
<evidence type="ECO:0000313" key="2">
    <source>
        <dbReference type="EMBL" id="AUH33809.1"/>
    </source>
</evidence>
<keyword evidence="1" id="KW-0732">Signal</keyword>
<evidence type="ECO:0000313" key="3">
    <source>
        <dbReference type="Proteomes" id="UP000233742"/>
    </source>
</evidence>
<organism evidence="2 3">
    <name type="scientific">Paracoccus tegillarcae</name>
    <dbReference type="NCBI Taxonomy" id="1529068"/>
    <lineage>
        <taxon>Bacteria</taxon>
        <taxon>Pseudomonadati</taxon>
        <taxon>Pseudomonadota</taxon>
        <taxon>Alphaproteobacteria</taxon>
        <taxon>Rhodobacterales</taxon>
        <taxon>Paracoccaceae</taxon>
        <taxon>Paracoccus</taxon>
    </lineage>
</organism>
<proteinExistence type="predicted"/>
<accession>A0A2K9EHK1</accession>
<feature type="signal peptide" evidence="1">
    <location>
        <begin position="1"/>
        <end position="25"/>
    </location>
</feature>
<sequence>MIRHALIPIVLGLSLFSLPPGPAAAREVIDIVNDSGGNVLQAIARRNQLQSSGKLVRIRGYCRSACTLYLTLPNACIGPQARVGFHAPRVKGTSFIPPIVGDLMGQHYRGEIRRRWYAEWQYSLQMHTMSAAQYKKLDPQIKFCWSNDG</sequence>
<evidence type="ECO:0000256" key="1">
    <source>
        <dbReference type="SAM" id="SignalP"/>
    </source>
</evidence>
<protein>
    <submittedName>
        <fullName evidence="2">Uncharacterized protein</fullName>
    </submittedName>
</protein>
<dbReference type="RefSeq" id="WP_101460475.1">
    <property type="nucleotide sequence ID" value="NZ_CP025408.1"/>
</dbReference>